<evidence type="ECO:0000313" key="1">
    <source>
        <dbReference type="EMBL" id="OMJ91412.1"/>
    </source>
</evidence>
<evidence type="ECO:0000313" key="2">
    <source>
        <dbReference type="Proteomes" id="UP000187209"/>
    </source>
</evidence>
<organism evidence="1 2">
    <name type="scientific">Stentor coeruleus</name>
    <dbReference type="NCBI Taxonomy" id="5963"/>
    <lineage>
        <taxon>Eukaryota</taxon>
        <taxon>Sar</taxon>
        <taxon>Alveolata</taxon>
        <taxon>Ciliophora</taxon>
        <taxon>Postciliodesmatophora</taxon>
        <taxon>Heterotrichea</taxon>
        <taxon>Heterotrichida</taxon>
        <taxon>Stentoridae</taxon>
        <taxon>Stentor</taxon>
    </lineage>
</organism>
<reference evidence="1 2" key="1">
    <citation type="submission" date="2016-11" db="EMBL/GenBank/DDBJ databases">
        <title>The macronuclear genome of Stentor coeruleus: a giant cell with tiny introns.</title>
        <authorList>
            <person name="Slabodnick M."/>
            <person name="Ruby J.G."/>
            <person name="Reiff S.B."/>
            <person name="Swart E.C."/>
            <person name="Gosai S."/>
            <person name="Prabakaran S."/>
            <person name="Witkowska E."/>
            <person name="Larue G.E."/>
            <person name="Fisher S."/>
            <person name="Freeman R.M."/>
            <person name="Gunawardena J."/>
            <person name="Chu W."/>
            <person name="Stover N.A."/>
            <person name="Gregory B.D."/>
            <person name="Nowacki M."/>
            <person name="Derisi J."/>
            <person name="Roy S.W."/>
            <person name="Marshall W.F."/>
            <person name="Sood P."/>
        </authorList>
    </citation>
    <scope>NUCLEOTIDE SEQUENCE [LARGE SCALE GENOMIC DNA]</scope>
    <source>
        <strain evidence="1">WM001</strain>
    </source>
</reference>
<keyword evidence="2" id="KW-1185">Reference proteome</keyword>
<accession>A0A1R2CQX9</accession>
<proteinExistence type="predicted"/>
<sequence>MGTLYRTEALKNSHYNPNGEGRDTYIYVNNGGVERNTYPYQFKEESRVVRRNFVAGSPCLDSKPLKYKHDGSGRDTYIGYNHGGLFSSFYASLREPSPVTMKPGFLQTQGVWDNTRTNRIAKRRKSQEANSQMHLVRRLSLPKDRGVSVRNKPIS</sequence>
<comment type="caution">
    <text evidence="1">The sequence shown here is derived from an EMBL/GenBank/DDBJ whole genome shotgun (WGS) entry which is preliminary data.</text>
</comment>
<dbReference type="AlphaFoldDB" id="A0A1R2CQX9"/>
<gene>
    <name evidence="1" type="ORF">SteCoe_6102</name>
</gene>
<protein>
    <submittedName>
        <fullName evidence="1">Uncharacterized protein</fullName>
    </submittedName>
</protein>
<dbReference type="OrthoDB" id="311825at2759"/>
<name>A0A1R2CQX9_9CILI</name>
<dbReference type="Proteomes" id="UP000187209">
    <property type="component" value="Unassembled WGS sequence"/>
</dbReference>
<dbReference type="EMBL" id="MPUH01000082">
    <property type="protein sequence ID" value="OMJ91412.1"/>
    <property type="molecule type" value="Genomic_DNA"/>
</dbReference>